<evidence type="ECO:0000313" key="2">
    <source>
        <dbReference type="Proteomes" id="UP000789525"/>
    </source>
</evidence>
<reference evidence="1" key="1">
    <citation type="submission" date="2021-06" db="EMBL/GenBank/DDBJ databases">
        <authorList>
            <person name="Kallberg Y."/>
            <person name="Tangrot J."/>
            <person name="Rosling A."/>
        </authorList>
    </citation>
    <scope>NUCLEOTIDE SEQUENCE</scope>
    <source>
        <strain evidence="1">CL356</strain>
    </source>
</reference>
<evidence type="ECO:0000313" key="1">
    <source>
        <dbReference type="EMBL" id="CAG8529960.1"/>
    </source>
</evidence>
<accession>A0ACA9LHV0</accession>
<gene>
    <name evidence="1" type="ORF">ACOLOM_LOCUS4031</name>
</gene>
<keyword evidence="2" id="KW-1185">Reference proteome</keyword>
<proteinExistence type="predicted"/>
<protein>
    <submittedName>
        <fullName evidence="1">7429_t:CDS:1</fullName>
    </submittedName>
</protein>
<sequence length="105" mass="11999">MAVAKRTGKRLGERVTYFRITEWKKESSAKDFAEACIPQVTDLTVNPSLCDRGLDEKGQLRTPVNDNGRKQTCRPHPHSPNIHPHVFEDECLRGRWIIGLSQRDS</sequence>
<comment type="caution">
    <text evidence="1">The sequence shown here is derived from an EMBL/GenBank/DDBJ whole genome shotgun (WGS) entry which is preliminary data.</text>
</comment>
<name>A0ACA9LHV0_9GLOM</name>
<dbReference type="Proteomes" id="UP000789525">
    <property type="component" value="Unassembled WGS sequence"/>
</dbReference>
<dbReference type="EMBL" id="CAJVPT010006343">
    <property type="protein sequence ID" value="CAG8529960.1"/>
    <property type="molecule type" value="Genomic_DNA"/>
</dbReference>
<organism evidence="1 2">
    <name type="scientific">Acaulospora colombiana</name>
    <dbReference type="NCBI Taxonomy" id="27376"/>
    <lineage>
        <taxon>Eukaryota</taxon>
        <taxon>Fungi</taxon>
        <taxon>Fungi incertae sedis</taxon>
        <taxon>Mucoromycota</taxon>
        <taxon>Glomeromycotina</taxon>
        <taxon>Glomeromycetes</taxon>
        <taxon>Diversisporales</taxon>
        <taxon>Acaulosporaceae</taxon>
        <taxon>Acaulospora</taxon>
    </lineage>
</organism>